<evidence type="ECO:0000256" key="3">
    <source>
        <dbReference type="SAM" id="SignalP"/>
    </source>
</evidence>
<dbReference type="EMBL" id="ML977210">
    <property type="protein sequence ID" value="KAF1981022.1"/>
    <property type="molecule type" value="Genomic_DNA"/>
</dbReference>
<comment type="similarity">
    <text evidence="1">Belongs to the peptidase A1 family.</text>
</comment>
<dbReference type="PANTHER" id="PTHR47966:SF51">
    <property type="entry name" value="BETA-SITE APP-CLEAVING ENZYME, ISOFORM A-RELATED"/>
    <property type="match status" value="1"/>
</dbReference>
<evidence type="ECO:0000256" key="1">
    <source>
        <dbReference type="ARBA" id="ARBA00007447"/>
    </source>
</evidence>
<reference evidence="5" key="1">
    <citation type="journal article" date="2020" name="Stud. Mycol.">
        <title>101 Dothideomycetes genomes: a test case for predicting lifestyles and emergence of pathogens.</title>
        <authorList>
            <person name="Haridas S."/>
            <person name="Albert R."/>
            <person name="Binder M."/>
            <person name="Bloem J."/>
            <person name="Labutti K."/>
            <person name="Salamov A."/>
            <person name="Andreopoulos B."/>
            <person name="Baker S."/>
            <person name="Barry K."/>
            <person name="Bills G."/>
            <person name="Bluhm B."/>
            <person name="Cannon C."/>
            <person name="Castanera R."/>
            <person name="Culley D."/>
            <person name="Daum C."/>
            <person name="Ezra D."/>
            <person name="Gonzalez J."/>
            <person name="Henrissat B."/>
            <person name="Kuo A."/>
            <person name="Liang C."/>
            <person name="Lipzen A."/>
            <person name="Lutzoni F."/>
            <person name="Magnuson J."/>
            <person name="Mondo S."/>
            <person name="Nolan M."/>
            <person name="Ohm R."/>
            <person name="Pangilinan J."/>
            <person name="Park H.-J."/>
            <person name="Ramirez L."/>
            <person name="Alfaro M."/>
            <person name="Sun H."/>
            <person name="Tritt A."/>
            <person name="Yoshinaga Y."/>
            <person name="Zwiers L.-H."/>
            <person name="Turgeon B."/>
            <person name="Goodwin S."/>
            <person name="Spatafora J."/>
            <person name="Crous P."/>
            <person name="Grigoriev I."/>
        </authorList>
    </citation>
    <scope>NUCLEOTIDE SEQUENCE</scope>
    <source>
        <strain evidence="5">CBS 113979</strain>
    </source>
</reference>
<dbReference type="AlphaFoldDB" id="A0A6G1GJI8"/>
<keyword evidence="5" id="KW-0645">Protease</keyword>
<dbReference type="CDD" id="cd05471">
    <property type="entry name" value="pepsin_like"/>
    <property type="match status" value="1"/>
</dbReference>
<feature type="domain" description="Peptidase A1" evidence="4">
    <location>
        <begin position="96"/>
        <end position="438"/>
    </location>
</feature>
<dbReference type="Gene3D" id="2.40.70.10">
    <property type="entry name" value="Acid Proteases"/>
    <property type="match status" value="2"/>
</dbReference>
<evidence type="ECO:0000259" key="4">
    <source>
        <dbReference type="PROSITE" id="PS51767"/>
    </source>
</evidence>
<gene>
    <name evidence="5" type="ORF">K402DRAFT_398894</name>
</gene>
<protein>
    <submittedName>
        <fullName evidence="5">Acid protease</fullName>
    </submittedName>
</protein>
<dbReference type="SUPFAM" id="SSF50630">
    <property type="entry name" value="Acid proteases"/>
    <property type="match status" value="1"/>
</dbReference>
<dbReference type="PANTHER" id="PTHR47966">
    <property type="entry name" value="BETA-SITE APP-CLEAVING ENZYME, ISOFORM A-RELATED"/>
    <property type="match status" value="1"/>
</dbReference>
<dbReference type="GO" id="GO:0000324">
    <property type="term" value="C:fungal-type vacuole"/>
    <property type="evidence" value="ECO:0007669"/>
    <property type="project" value="TreeGrafter"/>
</dbReference>
<dbReference type="InterPro" id="IPR001461">
    <property type="entry name" value="Aspartic_peptidase_A1"/>
</dbReference>
<proteinExistence type="inferred from homology"/>
<feature type="chain" id="PRO_5026164814" evidence="3">
    <location>
        <begin position="17"/>
        <end position="444"/>
    </location>
</feature>
<dbReference type="Proteomes" id="UP000800041">
    <property type="component" value="Unassembled WGS sequence"/>
</dbReference>
<dbReference type="PRINTS" id="PR00792">
    <property type="entry name" value="PEPSIN"/>
</dbReference>
<dbReference type="GO" id="GO:0004190">
    <property type="term" value="F:aspartic-type endopeptidase activity"/>
    <property type="evidence" value="ECO:0007669"/>
    <property type="project" value="InterPro"/>
</dbReference>
<evidence type="ECO:0000313" key="6">
    <source>
        <dbReference type="Proteomes" id="UP000800041"/>
    </source>
</evidence>
<feature type="disulfide bond" evidence="2">
    <location>
        <begin position="127"/>
        <end position="137"/>
    </location>
</feature>
<dbReference type="InterPro" id="IPR021109">
    <property type="entry name" value="Peptidase_aspartic_dom_sf"/>
</dbReference>
<dbReference type="InterPro" id="IPR034164">
    <property type="entry name" value="Pepsin-like_dom"/>
</dbReference>
<keyword evidence="2" id="KW-1015">Disulfide bond</keyword>
<evidence type="ECO:0000256" key="2">
    <source>
        <dbReference type="PIRSR" id="PIRSR601461-2"/>
    </source>
</evidence>
<evidence type="ECO:0000313" key="5">
    <source>
        <dbReference type="EMBL" id="KAF1981022.1"/>
    </source>
</evidence>
<keyword evidence="6" id="KW-1185">Reference proteome</keyword>
<name>A0A6G1GJI8_9PEZI</name>
<organism evidence="5 6">
    <name type="scientific">Aulographum hederae CBS 113979</name>
    <dbReference type="NCBI Taxonomy" id="1176131"/>
    <lineage>
        <taxon>Eukaryota</taxon>
        <taxon>Fungi</taxon>
        <taxon>Dikarya</taxon>
        <taxon>Ascomycota</taxon>
        <taxon>Pezizomycotina</taxon>
        <taxon>Dothideomycetes</taxon>
        <taxon>Pleosporomycetidae</taxon>
        <taxon>Aulographales</taxon>
        <taxon>Aulographaceae</taxon>
    </lineage>
</organism>
<keyword evidence="3" id="KW-0732">Signal</keyword>
<dbReference type="Pfam" id="PF00026">
    <property type="entry name" value="Asp"/>
    <property type="match status" value="1"/>
</dbReference>
<feature type="signal peptide" evidence="3">
    <location>
        <begin position="1"/>
        <end position="16"/>
    </location>
</feature>
<dbReference type="InterPro" id="IPR033121">
    <property type="entry name" value="PEPTIDASE_A1"/>
</dbReference>
<dbReference type="PROSITE" id="PS51767">
    <property type="entry name" value="PEPTIDASE_A1"/>
    <property type="match status" value="1"/>
</dbReference>
<dbReference type="OrthoDB" id="771136at2759"/>
<sequence>MYLLLLAVLLPWTTLCAEVAIPLKRKTLLMRWSKWSTEYDDSITANPKSMWQRRPLPGLHPRQGTNQLPFFGQREQKDHDGLVQAQDNDDYYHFLFLTEITIGTPPQHFLANVDINWSDVFVPSSDCTLDPDVGKLCIPRRKYNASASSTYAANGRPTALFYFWIDTKGKISQDLLEVGGLEVSGQQFEEATFWETLYPTWWSPQESAFGLARLSPQHFKTIHANSPLQNLVGRNMLDKNVFTLELPQTDETPGELVLGGYNESKLGPNSLTLPISHQMDGHNRGILFLASCGWQVNISSLTFDAPEWQDQPLNIDLEGYTAIISNSIDYISFPFSKMKPMEDYLRLDQREDLDCSWRTNLPNLTVSFGDHGDITLTPTQYLSWVENEKDEVRCEFPFSMMYFGDQEEHEKDFIILGTPFLQSLYSVFDMDNETISFAIREDWG</sequence>
<keyword evidence="5" id="KW-0378">Hydrolase</keyword>
<dbReference type="GO" id="GO:0006508">
    <property type="term" value="P:proteolysis"/>
    <property type="evidence" value="ECO:0007669"/>
    <property type="project" value="UniProtKB-KW"/>
</dbReference>
<accession>A0A6G1GJI8</accession>